<dbReference type="PROSITE" id="PS51257">
    <property type="entry name" value="PROKAR_LIPOPROTEIN"/>
    <property type="match status" value="1"/>
</dbReference>
<evidence type="ECO:0000313" key="5">
    <source>
        <dbReference type="Proteomes" id="UP000199416"/>
    </source>
</evidence>
<dbReference type="GO" id="GO:0008270">
    <property type="term" value="F:zinc ion binding"/>
    <property type="evidence" value="ECO:0007669"/>
    <property type="project" value="InterPro"/>
</dbReference>
<dbReference type="GO" id="GO:0008237">
    <property type="term" value="F:metallopeptidase activity"/>
    <property type="evidence" value="ECO:0007669"/>
    <property type="project" value="InterPro"/>
</dbReference>
<dbReference type="SUPFAM" id="SSF55486">
    <property type="entry name" value="Metalloproteases ('zincins'), catalytic domain"/>
    <property type="match status" value="1"/>
</dbReference>
<dbReference type="InterPro" id="IPR027268">
    <property type="entry name" value="Peptidase_M4/M1_CTD_sf"/>
</dbReference>
<dbReference type="PANTHER" id="PTHR45726">
    <property type="entry name" value="LEUKOTRIENE A-4 HYDROLASE"/>
    <property type="match status" value="1"/>
</dbReference>
<dbReference type="PANTHER" id="PTHR45726:SF3">
    <property type="entry name" value="LEUKOTRIENE A-4 HYDROLASE"/>
    <property type="match status" value="1"/>
</dbReference>
<proteinExistence type="predicted"/>
<dbReference type="Gene3D" id="1.10.390.10">
    <property type="entry name" value="Neutral Protease Domain 2"/>
    <property type="match status" value="1"/>
</dbReference>
<feature type="signal peptide" evidence="2">
    <location>
        <begin position="1"/>
        <end position="23"/>
    </location>
</feature>
<evidence type="ECO:0000313" key="4">
    <source>
        <dbReference type="EMBL" id="SDC11328.1"/>
    </source>
</evidence>
<dbReference type="InterPro" id="IPR014782">
    <property type="entry name" value="Peptidase_M1_dom"/>
</dbReference>
<gene>
    <name evidence="4" type="ORF">SAMN05660690_0574</name>
</gene>
<evidence type="ECO:0000256" key="2">
    <source>
        <dbReference type="SAM" id="SignalP"/>
    </source>
</evidence>
<accession>A0A1G6IXT7</accession>
<sequence length="491" mass="50510">MTARRVAPAAVALTLLAGCTSFSQTLTGEQGGGTPGTAAPSSSPAGDDAGDDGGDDAVSCPAERAEPDPDRPVVDLDFRLSDDLGTVTGTETVVFTPDVATDEMVFRLVPNSPVAAGLGNRITVDGVRGDDVDQAGYEDAGADGPGGLYVLQLDGELAAGESTEVELDFTVSLGEGGFERLGAVEGVSWWGSGFPLLAWEPGVGWARERFVAILGETASSPVADTTVSVSVPEDLTVLMTGDQDEPAAAEDGRRTWTSHEPVARDVSVAAGEFRTATLRTPGGVEVTTGVLPGAGTGPGELADRASEDVTELADRFGAFPYATLTVPLLPDAGGGIEYPGSILLAGADRSVLEHEVAHMWFYGMVGDDQFRDPWLDEALATYAEETVGGQEPQVDLEQVLATEGDVGAAMDAFADTEQYFRVVYDKGGDALLAARQAAGAPAFDAALRCYVQANAWTTATPADLAAALADLPAALDVLVRAGALDEADAPG</sequence>
<dbReference type="InterPro" id="IPR034015">
    <property type="entry name" value="M1_LTA4H"/>
</dbReference>
<organism evidence="4 5">
    <name type="scientific">Geodermatophilus telluris</name>
    <dbReference type="NCBI Taxonomy" id="1190417"/>
    <lineage>
        <taxon>Bacteria</taxon>
        <taxon>Bacillati</taxon>
        <taxon>Actinomycetota</taxon>
        <taxon>Actinomycetes</taxon>
        <taxon>Geodermatophilales</taxon>
        <taxon>Geodermatophilaceae</taxon>
        <taxon>Geodermatophilus</taxon>
    </lineage>
</organism>
<dbReference type="OrthoDB" id="100605at2"/>
<dbReference type="STRING" id="1190417.SAMN05660690_0574"/>
<feature type="domain" description="Peptidase M1 membrane alanine aminopeptidase" evidence="3">
    <location>
        <begin position="350"/>
        <end position="470"/>
    </location>
</feature>
<dbReference type="RefSeq" id="WP_091362987.1">
    <property type="nucleotide sequence ID" value="NZ_FMZF01000001.1"/>
</dbReference>
<feature type="compositionally biased region" description="Basic and acidic residues" evidence="1">
    <location>
        <begin position="63"/>
        <end position="72"/>
    </location>
</feature>
<feature type="chain" id="PRO_5011517361" evidence="2">
    <location>
        <begin position="24"/>
        <end position="491"/>
    </location>
</feature>
<dbReference type="Proteomes" id="UP000199416">
    <property type="component" value="Unassembled WGS sequence"/>
</dbReference>
<reference evidence="5" key="1">
    <citation type="submission" date="2016-10" db="EMBL/GenBank/DDBJ databases">
        <authorList>
            <person name="Varghese N."/>
            <person name="Submissions S."/>
        </authorList>
    </citation>
    <scope>NUCLEOTIDE SEQUENCE [LARGE SCALE GENOMIC DNA]</scope>
    <source>
        <strain evidence="5">DSM 45421</strain>
    </source>
</reference>
<protein>
    <submittedName>
        <fullName evidence="4">Peptidase family M1</fullName>
    </submittedName>
</protein>
<feature type="region of interest" description="Disordered" evidence="1">
    <location>
        <begin position="24"/>
        <end position="72"/>
    </location>
</feature>
<evidence type="ECO:0000256" key="1">
    <source>
        <dbReference type="SAM" id="MobiDB-lite"/>
    </source>
</evidence>
<dbReference type="AlphaFoldDB" id="A0A1G6IXT7"/>
<dbReference type="EMBL" id="FMZF01000001">
    <property type="protein sequence ID" value="SDC11328.1"/>
    <property type="molecule type" value="Genomic_DNA"/>
</dbReference>
<evidence type="ECO:0000259" key="3">
    <source>
        <dbReference type="Pfam" id="PF01433"/>
    </source>
</evidence>
<feature type="compositionally biased region" description="Low complexity" evidence="1">
    <location>
        <begin position="36"/>
        <end position="47"/>
    </location>
</feature>
<keyword evidence="5" id="KW-1185">Reference proteome</keyword>
<keyword evidence="2" id="KW-0732">Signal</keyword>
<name>A0A1G6IXT7_9ACTN</name>
<dbReference type="Pfam" id="PF01433">
    <property type="entry name" value="Peptidase_M1"/>
    <property type="match status" value="1"/>
</dbReference>